<dbReference type="EMBL" id="CM035418">
    <property type="protein sequence ID" value="KAH7421341.1"/>
    <property type="molecule type" value="Genomic_DNA"/>
</dbReference>
<dbReference type="EMBL" id="CM035418">
    <property type="protein sequence ID" value="KAH7421342.1"/>
    <property type="molecule type" value="Genomic_DNA"/>
</dbReference>
<reference evidence="1" key="1">
    <citation type="submission" date="2021-08" db="EMBL/GenBank/DDBJ databases">
        <title>WGS assembly of Ceratopteris richardii.</title>
        <authorList>
            <person name="Marchant D.B."/>
            <person name="Chen G."/>
            <person name="Jenkins J."/>
            <person name="Shu S."/>
            <person name="Leebens-Mack J."/>
            <person name="Grimwood J."/>
            <person name="Schmutz J."/>
            <person name="Soltis P."/>
            <person name="Soltis D."/>
            <person name="Chen Z.-H."/>
        </authorList>
    </citation>
    <scope>NUCLEOTIDE SEQUENCE</scope>
    <source>
        <strain evidence="1">Whitten #5841</strain>
        <tissue evidence="1">Leaf</tissue>
    </source>
</reference>
<dbReference type="AlphaFoldDB" id="A0A8T2TDJ3"/>
<name>A0A8T2TDJ3_CERRI</name>
<comment type="caution">
    <text evidence="1">The sequence shown here is derived from an EMBL/GenBank/DDBJ whole genome shotgun (WGS) entry which is preliminary data.</text>
</comment>
<evidence type="ECO:0000313" key="1">
    <source>
        <dbReference type="EMBL" id="KAH7421341.1"/>
    </source>
</evidence>
<accession>A0A8T2TDJ3</accession>
<organism evidence="1 2">
    <name type="scientific">Ceratopteris richardii</name>
    <name type="common">Triangle waterfern</name>
    <dbReference type="NCBI Taxonomy" id="49495"/>
    <lineage>
        <taxon>Eukaryota</taxon>
        <taxon>Viridiplantae</taxon>
        <taxon>Streptophyta</taxon>
        <taxon>Embryophyta</taxon>
        <taxon>Tracheophyta</taxon>
        <taxon>Polypodiopsida</taxon>
        <taxon>Polypodiidae</taxon>
        <taxon>Polypodiales</taxon>
        <taxon>Pteridineae</taxon>
        <taxon>Pteridaceae</taxon>
        <taxon>Parkerioideae</taxon>
        <taxon>Ceratopteris</taxon>
    </lineage>
</organism>
<dbReference type="OrthoDB" id="1898708at2759"/>
<keyword evidence="2" id="KW-1185">Reference proteome</keyword>
<gene>
    <name evidence="1" type="ORF">KP509_13G051900</name>
</gene>
<evidence type="ECO:0000313" key="2">
    <source>
        <dbReference type="Proteomes" id="UP000825935"/>
    </source>
</evidence>
<sequence>MDACLDSDCNKVLRRPLIPTTNINTDTTRNYFPRAVRQPSGFYAHFDTQERSFKPSSRHIDGSYGYEKIWRPTRARVEGAGISSLGSNMTSRQPEQWKPCIRYIDPGARTWLSEQSWKPGKKLINPKENAVESEPRTIRKKFLQAVEHPDGSERASYRGPGIFIPRPAWDPPFRKADIGDLQPIRHPRRHLNTYRDEFESRGVKDVLNPNVTVLPAMGKRRLPTYRNEQLSLGVGGAIRLPDFHFRDVP</sequence>
<dbReference type="Proteomes" id="UP000825935">
    <property type="component" value="Chromosome 13"/>
</dbReference>
<proteinExistence type="predicted"/>
<protein>
    <submittedName>
        <fullName evidence="1">Uncharacterized protein</fullName>
    </submittedName>
</protein>
<dbReference type="OMA" id="NMMSTIP"/>